<feature type="domain" description="Transcriptional repressor PaaX-like central Cas2-like" evidence="1">
    <location>
        <begin position="92"/>
        <end position="162"/>
    </location>
</feature>
<dbReference type="SUPFAM" id="SSF143430">
    <property type="entry name" value="TTP0101/SSO1404-like"/>
    <property type="match status" value="1"/>
</dbReference>
<sequence length="164" mass="19496">MIKKGTLTYHLLLALEKSIESGTPLLDFLASPRTFVWTGYRTNLNYSNLYKTVRQLRIKGYLETPREGRKILLKLTNKAKEELILKKLLEGKSWDGKWRIVIFDIPEKHRKVRNSLRSKLRDWQFEQWQKSVWVGKKDVSAEIKKFINYLNISQWVQVFVADKI</sequence>
<dbReference type="AlphaFoldDB" id="A0A1F5GJZ0"/>
<evidence type="ECO:0000313" key="2">
    <source>
        <dbReference type="EMBL" id="OGD92129.1"/>
    </source>
</evidence>
<dbReference type="Pfam" id="PF20803">
    <property type="entry name" value="PaaX_M"/>
    <property type="match status" value="1"/>
</dbReference>
<gene>
    <name evidence="2" type="ORF">A3D81_01940</name>
</gene>
<dbReference type="InterPro" id="IPR036390">
    <property type="entry name" value="WH_DNA-bd_sf"/>
</dbReference>
<dbReference type="SUPFAM" id="SSF46785">
    <property type="entry name" value="Winged helix' DNA-binding domain"/>
    <property type="match status" value="1"/>
</dbReference>
<reference evidence="2 3" key="1">
    <citation type="journal article" date="2016" name="Nat. Commun.">
        <title>Thousands of microbial genomes shed light on interconnected biogeochemical processes in an aquifer system.</title>
        <authorList>
            <person name="Anantharaman K."/>
            <person name="Brown C.T."/>
            <person name="Hug L.A."/>
            <person name="Sharon I."/>
            <person name="Castelle C.J."/>
            <person name="Probst A.J."/>
            <person name="Thomas B.C."/>
            <person name="Singh A."/>
            <person name="Wilkins M.J."/>
            <person name="Karaoz U."/>
            <person name="Brodie E.L."/>
            <person name="Williams K.H."/>
            <person name="Hubbard S.S."/>
            <person name="Banfield J.F."/>
        </authorList>
    </citation>
    <scope>NUCLEOTIDE SEQUENCE [LARGE SCALE GENOMIC DNA]</scope>
</reference>
<proteinExistence type="predicted"/>
<evidence type="ECO:0000259" key="1">
    <source>
        <dbReference type="Pfam" id="PF20803"/>
    </source>
</evidence>
<dbReference type="PANTHER" id="PTHR30319:SF1">
    <property type="entry name" value="TRANSCRIPTIONAL REPRESSOR PAAX"/>
    <property type="match status" value="1"/>
</dbReference>
<dbReference type="InterPro" id="IPR048846">
    <property type="entry name" value="PaaX-like_central"/>
</dbReference>
<comment type="caution">
    <text evidence="2">The sequence shown here is derived from an EMBL/GenBank/DDBJ whole genome shotgun (WGS) entry which is preliminary data.</text>
</comment>
<dbReference type="InterPro" id="IPR036388">
    <property type="entry name" value="WH-like_DNA-bd_sf"/>
</dbReference>
<accession>A0A1F5GJZ0</accession>
<dbReference type="GO" id="GO:0006351">
    <property type="term" value="P:DNA-templated transcription"/>
    <property type="evidence" value="ECO:0007669"/>
    <property type="project" value="TreeGrafter"/>
</dbReference>
<dbReference type="Proteomes" id="UP000178492">
    <property type="component" value="Unassembled WGS sequence"/>
</dbReference>
<dbReference type="EMBL" id="MFBE01000003">
    <property type="protein sequence ID" value="OGD92129.1"/>
    <property type="molecule type" value="Genomic_DNA"/>
</dbReference>
<organism evidence="2 3">
    <name type="scientific">Candidatus Curtissbacteria bacterium RIFCSPHIGHO2_02_FULL_40_17</name>
    <dbReference type="NCBI Taxonomy" id="1797715"/>
    <lineage>
        <taxon>Bacteria</taxon>
        <taxon>Candidatus Curtissiibacteriota</taxon>
    </lineage>
</organism>
<evidence type="ECO:0000313" key="3">
    <source>
        <dbReference type="Proteomes" id="UP000178492"/>
    </source>
</evidence>
<dbReference type="PANTHER" id="PTHR30319">
    <property type="entry name" value="PHENYLACETIC ACID REGULATOR-RELATED TRANSCRIPTIONAL REPRESSOR"/>
    <property type="match status" value="1"/>
</dbReference>
<name>A0A1F5GJZ0_9BACT</name>
<protein>
    <recommendedName>
        <fullName evidence="1">Transcriptional repressor PaaX-like central Cas2-like domain-containing protein</fullName>
    </recommendedName>
</protein>
<dbReference type="Gene3D" id="3.30.70.2650">
    <property type="match status" value="1"/>
</dbReference>
<dbReference type="Gene3D" id="1.10.10.10">
    <property type="entry name" value="Winged helix-like DNA-binding domain superfamily/Winged helix DNA-binding domain"/>
    <property type="match status" value="1"/>
</dbReference>